<dbReference type="GO" id="GO:0046872">
    <property type="term" value="F:metal ion binding"/>
    <property type="evidence" value="ECO:0007669"/>
    <property type="project" value="UniProtKB-KW"/>
</dbReference>
<dbReference type="InterPro" id="IPR018392">
    <property type="entry name" value="LysM"/>
</dbReference>
<feature type="region of interest" description="Disordered" evidence="8">
    <location>
        <begin position="434"/>
        <end position="456"/>
    </location>
</feature>
<dbReference type="InterPro" id="IPR036779">
    <property type="entry name" value="LysM_dom_sf"/>
</dbReference>
<dbReference type="InterPro" id="IPR009045">
    <property type="entry name" value="Zn_M74/Hedgehog-like"/>
</dbReference>
<protein>
    <recommendedName>
        <fullName evidence="9">LysM domain-containing protein</fullName>
    </recommendedName>
</protein>
<dbReference type="Gene3D" id="3.10.350.10">
    <property type="entry name" value="LysM domain"/>
    <property type="match status" value="2"/>
</dbReference>
<keyword evidence="7" id="KW-0482">Metalloprotease</keyword>
<dbReference type="GO" id="GO:0006508">
    <property type="term" value="P:proteolysis"/>
    <property type="evidence" value="ECO:0007669"/>
    <property type="project" value="UniProtKB-KW"/>
</dbReference>
<evidence type="ECO:0000256" key="4">
    <source>
        <dbReference type="ARBA" id="ARBA00022764"/>
    </source>
</evidence>
<keyword evidence="11" id="KW-1185">Reference proteome</keyword>
<dbReference type="SUPFAM" id="SSF55166">
    <property type="entry name" value="Hedgehog/DD-peptidase"/>
    <property type="match status" value="1"/>
</dbReference>
<evidence type="ECO:0000256" key="2">
    <source>
        <dbReference type="ARBA" id="ARBA00022723"/>
    </source>
</evidence>
<dbReference type="GO" id="GO:0004252">
    <property type="term" value="F:serine-type endopeptidase activity"/>
    <property type="evidence" value="ECO:0007669"/>
    <property type="project" value="InterPro"/>
</dbReference>
<evidence type="ECO:0000313" key="11">
    <source>
        <dbReference type="Proteomes" id="UP001144372"/>
    </source>
</evidence>
<dbReference type="PANTHER" id="PTHR33734:SF22">
    <property type="entry name" value="MEMBRANE-BOUND LYTIC MUREIN TRANSGLYCOSYLASE D"/>
    <property type="match status" value="1"/>
</dbReference>
<dbReference type="GO" id="GO:0008237">
    <property type="term" value="F:metallopeptidase activity"/>
    <property type="evidence" value="ECO:0007669"/>
    <property type="project" value="UniProtKB-KW"/>
</dbReference>
<evidence type="ECO:0000256" key="6">
    <source>
        <dbReference type="ARBA" id="ARBA00022833"/>
    </source>
</evidence>
<dbReference type="Pfam" id="PF01476">
    <property type="entry name" value="LysM"/>
    <property type="match status" value="2"/>
</dbReference>
<dbReference type="EMBL" id="BSDR01000001">
    <property type="protein sequence ID" value="GLI35352.1"/>
    <property type="molecule type" value="Genomic_DNA"/>
</dbReference>
<feature type="domain" description="LysM" evidence="9">
    <location>
        <begin position="456"/>
        <end position="500"/>
    </location>
</feature>
<dbReference type="PROSITE" id="PS51782">
    <property type="entry name" value="LYSM"/>
    <property type="match status" value="2"/>
</dbReference>
<proteinExistence type="predicted"/>
<feature type="region of interest" description="Disordered" evidence="8">
    <location>
        <begin position="505"/>
        <end position="629"/>
    </location>
</feature>
<dbReference type="InterPro" id="IPR005073">
    <property type="entry name" value="Peptidase_M74"/>
</dbReference>
<sequence>MAKAESCLKLGLTTFALVFLPILLCFSNKPAQALTASVGQPYHGRLVEGIPFPRQFQGYQLRNEDHTYTTPELIGALLDAIEGVQDKYPNTCDLYVGDFSKPGGGWMNGHRSHQNGRDVDLGMYVKGNRPLNTFINMNEENLDAPKTWCLIENLLRSQRVQYIFLDKKVQNVLYDYALGEGVDPVYLERLFGNVKGAIIQHVRNHQDHMHVRFYAPWSTMAAHLDEGDSQKRTAVEMAQQAYLPKKVNYYVKGTERNLDMLARSFGVSRRDLCRWNQIHGNEILSPGSCLVFYKRGFEMEPVNLAQSLRPDSVPETQVVRFASLRPTRTLSDAPVSIRSSVTRERKYSEPVAASYTAQRDDTLERTAKSNTRERKSSAPVTTLYTVQKGDTLEGIAKSSGMDVKALLALNGLKKRTALKKGDKLTLLASIDTASTSDASPSASSSGNKASSDSGSSAYVAKKGETLARIAKANGVSLDTLCKINNIKQNTSLKPGQKILLAKVDTSPKTSLSDATAGISSSRSKDSSSQKSPTKASLSSKPSKSASKVADPPATKSAKESKALKESSKATPNASSASKSKKDSDSSVLKTSANKPAAAKPAVSKGSSDKSKPTEKVAKGTQPSSKKRVN</sequence>
<evidence type="ECO:0000256" key="1">
    <source>
        <dbReference type="ARBA" id="ARBA00022670"/>
    </source>
</evidence>
<dbReference type="GO" id="GO:0008932">
    <property type="term" value="F:lytic endotransglycosylase activity"/>
    <property type="evidence" value="ECO:0007669"/>
    <property type="project" value="TreeGrafter"/>
</dbReference>
<dbReference type="SMART" id="SM00257">
    <property type="entry name" value="LysM"/>
    <property type="match status" value="2"/>
</dbReference>
<dbReference type="AlphaFoldDB" id="A0A9W6L885"/>
<dbReference type="Gene3D" id="3.30.1380.10">
    <property type="match status" value="1"/>
</dbReference>
<name>A0A9W6L885_9BACT</name>
<feature type="compositionally biased region" description="Low complexity" evidence="8">
    <location>
        <begin position="568"/>
        <end position="577"/>
    </location>
</feature>
<evidence type="ECO:0000313" key="10">
    <source>
        <dbReference type="EMBL" id="GLI35352.1"/>
    </source>
</evidence>
<feature type="compositionally biased region" description="Low complexity" evidence="8">
    <location>
        <begin position="528"/>
        <end position="555"/>
    </location>
</feature>
<evidence type="ECO:0000256" key="5">
    <source>
        <dbReference type="ARBA" id="ARBA00022801"/>
    </source>
</evidence>
<feature type="compositionally biased region" description="Basic and acidic residues" evidence="8">
    <location>
        <begin position="606"/>
        <end position="617"/>
    </location>
</feature>
<dbReference type="SUPFAM" id="SSF54106">
    <property type="entry name" value="LysM domain"/>
    <property type="match status" value="2"/>
</dbReference>
<dbReference type="RefSeq" id="WP_281795074.1">
    <property type="nucleotide sequence ID" value="NZ_BSDR01000001.1"/>
</dbReference>
<gene>
    <name evidence="10" type="ORF">DAMNIGENAA_27850</name>
</gene>
<dbReference type="GO" id="GO:0030288">
    <property type="term" value="C:outer membrane-bounded periplasmic space"/>
    <property type="evidence" value="ECO:0007669"/>
    <property type="project" value="InterPro"/>
</dbReference>
<dbReference type="CDD" id="cd00118">
    <property type="entry name" value="LysM"/>
    <property type="match status" value="2"/>
</dbReference>
<keyword evidence="5" id="KW-0378">Hydrolase</keyword>
<reference evidence="10" key="1">
    <citation type="submission" date="2022-12" db="EMBL/GenBank/DDBJ databases">
        <title>Reference genome sequencing for broad-spectrum identification of bacterial and archaeal isolates by mass spectrometry.</title>
        <authorList>
            <person name="Sekiguchi Y."/>
            <person name="Tourlousse D.M."/>
        </authorList>
    </citation>
    <scope>NUCLEOTIDE SEQUENCE</scope>
    <source>
        <strain evidence="10">ASRB1</strain>
    </source>
</reference>
<dbReference type="Pfam" id="PF03411">
    <property type="entry name" value="Peptidase_M74"/>
    <property type="match status" value="1"/>
</dbReference>
<comment type="caution">
    <text evidence="10">The sequence shown here is derived from an EMBL/GenBank/DDBJ whole genome shotgun (WGS) entry which is preliminary data.</text>
</comment>
<feature type="domain" description="LysM" evidence="9">
    <location>
        <begin position="382"/>
        <end position="426"/>
    </location>
</feature>
<dbReference type="Proteomes" id="UP001144372">
    <property type="component" value="Unassembled WGS sequence"/>
</dbReference>
<keyword evidence="2" id="KW-0479">Metal-binding</keyword>
<evidence type="ECO:0000259" key="9">
    <source>
        <dbReference type="PROSITE" id="PS51782"/>
    </source>
</evidence>
<keyword evidence="1" id="KW-0645">Protease</keyword>
<feature type="compositionally biased region" description="Basic and acidic residues" evidence="8">
    <location>
        <begin position="358"/>
        <end position="376"/>
    </location>
</feature>
<feature type="region of interest" description="Disordered" evidence="8">
    <location>
        <begin position="348"/>
        <end position="380"/>
    </location>
</feature>
<feature type="compositionally biased region" description="Basic and acidic residues" evidence="8">
    <location>
        <begin position="556"/>
        <end position="567"/>
    </location>
</feature>
<organism evidence="10 11">
    <name type="scientific">Desulforhabdus amnigena</name>
    <dbReference type="NCBI Taxonomy" id="40218"/>
    <lineage>
        <taxon>Bacteria</taxon>
        <taxon>Pseudomonadati</taxon>
        <taxon>Thermodesulfobacteriota</taxon>
        <taxon>Syntrophobacteria</taxon>
        <taxon>Syntrophobacterales</taxon>
        <taxon>Syntrophobacteraceae</taxon>
        <taxon>Desulforhabdus</taxon>
    </lineage>
</organism>
<dbReference type="PANTHER" id="PTHR33734">
    <property type="entry name" value="LYSM DOMAIN-CONTAINING GPI-ANCHORED PROTEIN 2"/>
    <property type="match status" value="1"/>
</dbReference>
<evidence type="ECO:0000256" key="8">
    <source>
        <dbReference type="SAM" id="MobiDB-lite"/>
    </source>
</evidence>
<keyword evidence="6" id="KW-0862">Zinc</keyword>
<evidence type="ECO:0000256" key="7">
    <source>
        <dbReference type="ARBA" id="ARBA00023049"/>
    </source>
</evidence>
<keyword evidence="3" id="KW-0732">Signal</keyword>
<evidence type="ECO:0000256" key="3">
    <source>
        <dbReference type="ARBA" id="ARBA00022729"/>
    </source>
</evidence>
<keyword evidence="4" id="KW-0574">Periplasm</keyword>
<accession>A0A9W6L885</accession>